<sequence>MLSDDDETADSGESNLLHFPAHDETSLNKMMQQCIIKATDDETTLYKMMQRYIIKATYALLHNCAGPSPYINHWTHKHQLALRNKNAKTSTFDSNQKLQVTELLICDGCTKPFSMIDDIFYECGSCNFFLHTSCAQFPKPMEHHLAGKMNGVLVAATAEQDRELECTNCQGCYGFSNGIFMFNETNCRLDIGCASLPRKIKHAGHRHPLNQLKYPDDNFCKACVHERFFGEKPAIMYGCEKCEFYIHIKCASRPHQVKHKWDPHPLYLILSAKKVADHPHAFDCEHCSDQIDTNDPTSSKTEEEQEAYILRGENAEPVIPEIVGIESFHGPVVHISEVKSGAGFRKQRVLVVGCGNSAMEVSLDLCRHNAFPHLVVHVLPRKMFGCSTFGIAITLLKWLPIRLVDKFLLLMCNFTLSNTEKLGLRRPKIGPIELKSATGKTPILDVMEGVKEITGNGVQFLDGQVREFDSIVLATGYKNNVPLWLKWDLEKKGLIGTTSDAVNIAIDIADQMRLTKDYNNSCSFHVILHL</sequence>
<evidence type="ECO:0000256" key="6">
    <source>
        <dbReference type="ARBA" id="ARBA00022737"/>
    </source>
</evidence>
<dbReference type="GO" id="GO:0008270">
    <property type="term" value="F:zinc ion binding"/>
    <property type="evidence" value="ECO:0007669"/>
    <property type="project" value="UniProtKB-KW"/>
</dbReference>
<evidence type="ECO:0000256" key="5">
    <source>
        <dbReference type="ARBA" id="ARBA00022723"/>
    </source>
</evidence>
<evidence type="ECO:0000256" key="3">
    <source>
        <dbReference type="ARBA" id="ARBA00009183"/>
    </source>
</evidence>
<dbReference type="Gene3D" id="3.50.50.60">
    <property type="entry name" value="FAD/NAD(P)-binding domain"/>
    <property type="match status" value="1"/>
</dbReference>
<proteinExistence type="inferred from homology"/>
<keyword evidence="11 14" id="KW-0560">Oxidoreductase</keyword>
<dbReference type="SUPFAM" id="SSF51905">
    <property type="entry name" value="FAD/NAD(P)-binding domain"/>
    <property type="match status" value="1"/>
</dbReference>
<dbReference type="Proteomes" id="UP001237642">
    <property type="component" value="Unassembled WGS sequence"/>
</dbReference>
<evidence type="ECO:0000256" key="14">
    <source>
        <dbReference type="RuleBase" id="RU361177"/>
    </source>
</evidence>
<dbReference type="EC" id="1.-.-.-" evidence="14"/>
<dbReference type="GO" id="GO:0103075">
    <property type="term" value="F:indole-3-pyruvate monooxygenase activity"/>
    <property type="evidence" value="ECO:0007669"/>
    <property type="project" value="UniProtKB-EC"/>
</dbReference>
<keyword evidence="17" id="KW-1185">Reference proteome</keyword>
<dbReference type="InterPro" id="IPR050982">
    <property type="entry name" value="Auxin_biosynth/cation_transpt"/>
</dbReference>
<keyword evidence="6" id="KW-0677">Repeat</keyword>
<keyword evidence="10" id="KW-0521">NADP</keyword>
<evidence type="ECO:0000256" key="7">
    <source>
        <dbReference type="ARBA" id="ARBA00022771"/>
    </source>
</evidence>
<dbReference type="InterPro" id="IPR046349">
    <property type="entry name" value="C1-like_sf"/>
</dbReference>
<reference evidence="16" key="1">
    <citation type="submission" date="2023-02" db="EMBL/GenBank/DDBJ databases">
        <title>Genome of toxic invasive species Heracleum sosnowskyi carries increased number of genes despite the absence of recent whole-genome duplications.</title>
        <authorList>
            <person name="Schelkunov M."/>
            <person name="Shtratnikova V."/>
            <person name="Makarenko M."/>
            <person name="Klepikova A."/>
            <person name="Omelchenko D."/>
            <person name="Novikova G."/>
            <person name="Obukhova E."/>
            <person name="Bogdanov V."/>
            <person name="Penin A."/>
            <person name="Logacheva M."/>
        </authorList>
    </citation>
    <scope>NUCLEOTIDE SEQUENCE</scope>
    <source>
        <strain evidence="16">Hsosn_3</strain>
        <tissue evidence="16">Leaf</tissue>
    </source>
</reference>
<keyword evidence="7" id="KW-0863">Zinc-finger</keyword>
<keyword evidence="4 14" id="KW-0285">Flavoprotein</keyword>
<gene>
    <name evidence="16" type="ORF">POM88_028699</name>
</gene>
<evidence type="ECO:0000256" key="11">
    <source>
        <dbReference type="ARBA" id="ARBA00023002"/>
    </source>
</evidence>
<keyword evidence="8 14" id="KW-0274">FAD</keyword>
<comment type="pathway">
    <text evidence="2">Plant hormone metabolism; auxin biosynthesis.</text>
</comment>
<dbReference type="GO" id="GO:0004499">
    <property type="term" value="F:N,N-dimethylaniline monooxygenase activity"/>
    <property type="evidence" value="ECO:0007669"/>
    <property type="project" value="InterPro"/>
</dbReference>
<dbReference type="GO" id="GO:0050660">
    <property type="term" value="F:flavin adenine dinucleotide binding"/>
    <property type="evidence" value="ECO:0007669"/>
    <property type="project" value="InterPro"/>
</dbReference>
<keyword evidence="5" id="KW-0479">Metal-binding</keyword>
<comment type="catalytic activity">
    <reaction evidence="13">
        <text>indole-3-pyruvate + NADPH + O2 + H(+) = (indol-3-yl)acetate + CO2 + NADP(+) + H2O</text>
        <dbReference type="Rhea" id="RHEA:34331"/>
        <dbReference type="ChEBI" id="CHEBI:15377"/>
        <dbReference type="ChEBI" id="CHEBI:15378"/>
        <dbReference type="ChEBI" id="CHEBI:15379"/>
        <dbReference type="ChEBI" id="CHEBI:16526"/>
        <dbReference type="ChEBI" id="CHEBI:17640"/>
        <dbReference type="ChEBI" id="CHEBI:30854"/>
        <dbReference type="ChEBI" id="CHEBI:57783"/>
        <dbReference type="ChEBI" id="CHEBI:58349"/>
        <dbReference type="EC" id="1.14.13.168"/>
    </reaction>
</comment>
<protein>
    <recommendedName>
        <fullName evidence="14">Flavin-containing monooxygenase</fullName>
        <ecNumber evidence="14">1.-.-.-</ecNumber>
    </recommendedName>
</protein>
<dbReference type="InterPro" id="IPR001965">
    <property type="entry name" value="Znf_PHD"/>
</dbReference>
<dbReference type="Pfam" id="PF00743">
    <property type="entry name" value="FMO-like"/>
    <property type="match status" value="1"/>
</dbReference>
<evidence type="ECO:0000256" key="4">
    <source>
        <dbReference type="ARBA" id="ARBA00022630"/>
    </source>
</evidence>
<dbReference type="InterPro" id="IPR004146">
    <property type="entry name" value="DC1"/>
</dbReference>
<evidence type="ECO:0000256" key="12">
    <source>
        <dbReference type="ARBA" id="ARBA00023070"/>
    </source>
</evidence>
<evidence type="ECO:0000313" key="17">
    <source>
        <dbReference type="Proteomes" id="UP001237642"/>
    </source>
</evidence>
<evidence type="ECO:0000256" key="1">
    <source>
        <dbReference type="ARBA" id="ARBA00001974"/>
    </source>
</evidence>
<keyword evidence="14" id="KW-0503">Monooxygenase</keyword>
<keyword evidence="9" id="KW-0862">Zinc</keyword>
<dbReference type="EMBL" id="JAUIZM010000007">
    <property type="protein sequence ID" value="KAK1372506.1"/>
    <property type="molecule type" value="Genomic_DNA"/>
</dbReference>
<dbReference type="InterPro" id="IPR020946">
    <property type="entry name" value="Flavin_mOase-like"/>
</dbReference>
<dbReference type="PANTHER" id="PTHR43539:SF78">
    <property type="entry name" value="FLAVIN-CONTAINING MONOOXYGENASE"/>
    <property type="match status" value="1"/>
</dbReference>
<dbReference type="SMART" id="SM00249">
    <property type="entry name" value="PHD"/>
    <property type="match status" value="2"/>
</dbReference>
<organism evidence="16 17">
    <name type="scientific">Heracleum sosnowskyi</name>
    <dbReference type="NCBI Taxonomy" id="360622"/>
    <lineage>
        <taxon>Eukaryota</taxon>
        <taxon>Viridiplantae</taxon>
        <taxon>Streptophyta</taxon>
        <taxon>Embryophyta</taxon>
        <taxon>Tracheophyta</taxon>
        <taxon>Spermatophyta</taxon>
        <taxon>Magnoliopsida</taxon>
        <taxon>eudicotyledons</taxon>
        <taxon>Gunneridae</taxon>
        <taxon>Pentapetalae</taxon>
        <taxon>asterids</taxon>
        <taxon>campanulids</taxon>
        <taxon>Apiales</taxon>
        <taxon>Apiaceae</taxon>
        <taxon>Apioideae</taxon>
        <taxon>apioid superclade</taxon>
        <taxon>Tordylieae</taxon>
        <taxon>Tordyliinae</taxon>
        <taxon>Heracleum</taxon>
    </lineage>
</organism>
<feature type="domain" description="Zinc finger PHD-type" evidence="15">
    <location>
        <begin position="105"/>
        <end position="170"/>
    </location>
</feature>
<keyword evidence="12" id="KW-0073">Auxin biosynthesis</keyword>
<dbReference type="AlphaFoldDB" id="A0AAD8HTD2"/>
<accession>A0AAD8HTD2</accession>
<dbReference type="InterPro" id="IPR036188">
    <property type="entry name" value="FAD/NAD-bd_sf"/>
</dbReference>
<evidence type="ECO:0000256" key="10">
    <source>
        <dbReference type="ARBA" id="ARBA00022857"/>
    </source>
</evidence>
<dbReference type="GO" id="GO:0050661">
    <property type="term" value="F:NADP binding"/>
    <property type="evidence" value="ECO:0007669"/>
    <property type="project" value="InterPro"/>
</dbReference>
<evidence type="ECO:0000256" key="13">
    <source>
        <dbReference type="ARBA" id="ARBA00047707"/>
    </source>
</evidence>
<dbReference type="Pfam" id="PF03107">
    <property type="entry name" value="C1_2"/>
    <property type="match status" value="1"/>
</dbReference>
<evidence type="ECO:0000256" key="2">
    <source>
        <dbReference type="ARBA" id="ARBA00004814"/>
    </source>
</evidence>
<feature type="domain" description="Zinc finger PHD-type" evidence="15">
    <location>
        <begin position="219"/>
        <end position="288"/>
    </location>
</feature>
<evidence type="ECO:0000259" key="15">
    <source>
        <dbReference type="SMART" id="SM00249"/>
    </source>
</evidence>
<reference evidence="16" key="2">
    <citation type="submission" date="2023-05" db="EMBL/GenBank/DDBJ databases">
        <authorList>
            <person name="Schelkunov M.I."/>
        </authorList>
    </citation>
    <scope>NUCLEOTIDE SEQUENCE</scope>
    <source>
        <strain evidence="16">Hsosn_3</strain>
        <tissue evidence="16">Leaf</tissue>
    </source>
</reference>
<evidence type="ECO:0000256" key="9">
    <source>
        <dbReference type="ARBA" id="ARBA00022833"/>
    </source>
</evidence>
<evidence type="ECO:0000256" key="8">
    <source>
        <dbReference type="ARBA" id="ARBA00022827"/>
    </source>
</evidence>
<evidence type="ECO:0000313" key="16">
    <source>
        <dbReference type="EMBL" id="KAK1372506.1"/>
    </source>
</evidence>
<comment type="caution">
    <text evidence="16">The sequence shown here is derived from an EMBL/GenBank/DDBJ whole genome shotgun (WGS) entry which is preliminary data.</text>
</comment>
<dbReference type="SUPFAM" id="SSF57889">
    <property type="entry name" value="Cysteine-rich domain"/>
    <property type="match status" value="2"/>
</dbReference>
<dbReference type="GO" id="GO:0009851">
    <property type="term" value="P:auxin biosynthetic process"/>
    <property type="evidence" value="ECO:0007669"/>
    <property type="project" value="UniProtKB-KW"/>
</dbReference>
<comment type="similarity">
    <text evidence="3 14">Belongs to the FMO family.</text>
</comment>
<name>A0AAD8HTD2_9APIA</name>
<dbReference type="PANTHER" id="PTHR43539">
    <property type="entry name" value="FLAVIN-BINDING MONOOXYGENASE-LIKE PROTEIN (AFU_ORTHOLOGUE AFUA_4G09220)"/>
    <property type="match status" value="1"/>
</dbReference>
<comment type="cofactor">
    <cofactor evidence="1 14">
        <name>FAD</name>
        <dbReference type="ChEBI" id="CHEBI:57692"/>
    </cofactor>
</comment>